<dbReference type="SUPFAM" id="SSF54637">
    <property type="entry name" value="Thioesterase/thiol ester dehydrase-isomerase"/>
    <property type="match status" value="1"/>
</dbReference>
<sequence length="117" mass="13050">DYAQSIEAPVQTINGKLIAPATMPIIFWQDFDIPWLIIGEPLLHGTQKFSYQAPITAGMILDCELALTGEVQKEGRQGKLTFYTHTLVCRCEGELIVTAETVLIRVGDDHDKKVYNS</sequence>
<proteinExistence type="predicted"/>
<dbReference type="Pfam" id="PF13452">
    <property type="entry name" value="FAS1_DH_region"/>
    <property type="match status" value="1"/>
</dbReference>
<dbReference type="InterPro" id="IPR029069">
    <property type="entry name" value="HotDog_dom_sf"/>
</dbReference>
<organism evidence="2 3">
    <name type="scientific">Paenibacillus odorifer</name>
    <dbReference type="NCBI Taxonomy" id="189426"/>
    <lineage>
        <taxon>Bacteria</taxon>
        <taxon>Bacillati</taxon>
        <taxon>Bacillota</taxon>
        <taxon>Bacilli</taxon>
        <taxon>Bacillales</taxon>
        <taxon>Paenibacillaceae</taxon>
        <taxon>Paenibacillus</taxon>
    </lineage>
</organism>
<evidence type="ECO:0000313" key="3">
    <source>
        <dbReference type="Proteomes" id="UP000187158"/>
    </source>
</evidence>
<evidence type="ECO:0000259" key="1">
    <source>
        <dbReference type="Pfam" id="PF13452"/>
    </source>
</evidence>
<gene>
    <name evidence="2" type="ORF">BSO21_31570</name>
</gene>
<reference evidence="2 3" key="1">
    <citation type="submission" date="2016-11" db="EMBL/GenBank/DDBJ databases">
        <title>Paenibacillus species isolates.</title>
        <authorList>
            <person name="Beno S.M."/>
        </authorList>
    </citation>
    <scope>NUCLEOTIDE SEQUENCE [LARGE SCALE GENOMIC DNA]</scope>
    <source>
        <strain evidence="2 3">FSL H7-0433</strain>
    </source>
</reference>
<feature type="domain" description="FAS1-like dehydratase" evidence="1">
    <location>
        <begin position="17"/>
        <end position="98"/>
    </location>
</feature>
<dbReference type="InterPro" id="IPR039569">
    <property type="entry name" value="FAS1-like_DH_region"/>
</dbReference>
<dbReference type="Proteomes" id="UP000187158">
    <property type="component" value="Unassembled WGS sequence"/>
</dbReference>
<dbReference type="EMBL" id="MPVP01000470">
    <property type="protein sequence ID" value="OMD05159.1"/>
    <property type="molecule type" value="Genomic_DNA"/>
</dbReference>
<dbReference type="RefSeq" id="WP_076220709.1">
    <property type="nucleotide sequence ID" value="NZ_MPVP01000470.1"/>
</dbReference>
<dbReference type="Gene3D" id="3.10.129.10">
    <property type="entry name" value="Hotdog Thioesterase"/>
    <property type="match status" value="1"/>
</dbReference>
<name>A0ABX3GGP3_9BACL</name>
<keyword evidence="3" id="KW-1185">Reference proteome</keyword>
<feature type="non-terminal residue" evidence="2">
    <location>
        <position position="1"/>
    </location>
</feature>
<accession>A0ABX3GGP3</accession>
<protein>
    <recommendedName>
        <fullName evidence="1">FAS1-like dehydratase domain-containing protein</fullName>
    </recommendedName>
</protein>
<evidence type="ECO:0000313" key="2">
    <source>
        <dbReference type="EMBL" id="OMD05159.1"/>
    </source>
</evidence>
<comment type="caution">
    <text evidence="2">The sequence shown here is derived from an EMBL/GenBank/DDBJ whole genome shotgun (WGS) entry which is preliminary data.</text>
</comment>